<feature type="coiled-coil region" evidence="5">
    <location>
        <begin position="596"/>
        <end position="623"/>
    </location>
</feature>
<organism evidence="6 7">
    <name type="scientific">Sphagnum troendelagicum</name>
    <dbReference type="NCBI Taxonomy" id="128251"/>
    <lineage>
        <taxon>Eukaryota</taxon>
        <taxon>Viridiplantae</taxon>
        <taxon>Streptophyta</taxon>
        <taxon>Embryophyta</taxon>
        <taxon>Bryophyta</taxon>
        <taxon>Sphagnophytina</taxon>
        <taxon>Sphagnopsida</taxon>
        <taxon>Sphagnales</taxon>
        <taxon>Sphagnaceae</taxon>
        <taxon>Sphagnum</taxon>
    </lineage>
</organism>
<protein>
    <recommendedName>
        <fullName evidence="8">5'-nucleotidase domain-containing protein 4</fullName>
    </recommendedName>
</protein>
<evidence type="ECO:0000313" key="7">
    <source>
        <dbReference type="Proteomes" id="UP001497512"/>
    </source>
</evidence>
<name>A0ABP0UPH0_9BRYO</name>
<gene>
    <name evidence="6" type="ORF">CSSPTR1EN2_LOCUS18321</name>
</gene>
<evidence type="ECO:0000256" key="1">
    <source>
        <dbReference type="ARBA" id="ARBA00009589"/>
    </source>
</evidence>
<dbReference type="SUPFAM" id="SSF56784">
    <property type="entry name" value="HAD-like"/>
    <property type="match status" value="1"/>
</dbReference>
<dbReference type="InterPro" id="IPR008380">
    <property type="entry name" value="HAD-SF_hydro_IG_5-nucl"/>
</dbReference>
<dbReference type="Proteomes" id="UP001497512">
    <property type="component" value="Chromosome 5"/>
</dbReference>
<reference evidence="6" key="1">
    <citation type="submission" date="2024-02" db="EMBL/GenBank/DDBJ databases">
        <authorList>
            <consortium name="ELIXIR-Norway"/>
            <consortium name="Elixir Norway"/>
        </authorList>
    </citation>
    <scope>NUCLEOTIDE SEQUENCE</scope>
</reference>
<evidence type="ECO:0008006" key="8">
    <source>
        <dbReference type="Google" id="ProtNLM"/>
    </source>
</evidence>
<sequence length="688" mass="78931">MFCRATGLVGRPETMGVYAKLAAISTPTVQLLQQSLLTSFAYVAPFSSWSSVSLTSSLSSLAPFWRQEQVVQARKRVFQFWPKRMKLFLGGGISPVGGTVQQHRHFSALEGNLIASHLPDNEMSRGANEELRIMFDSGTDTTEISEFSEKKQESASQLETAPLNISSTKFIADCEPPLWSNPGRLNPLELRKQIFCNRSLNMKSIVAVGFDMDYTLAQYKASTFEGIAYTGTVRKLVYDLRYPTEILEWQFDWTYMVRGLVLDKKRGCILKMDRHKYVKVAYHGFHELSREERHATYCNTLSRDSYDEPDYALIDTLFSLAEAYLFMQLVDFRDAFPDKIRYDYAQIYKHVREAVDLCHRDGTLKEAVAHNPGMYIHQDPHIFPMLKMLKQSGRMTFLVTNSLWDYTHVVMNFLNGKCGTEGGIPRDDEWLSYFDVVITGSAKPAFFMDGNRAPLFEVDTKSGMLLNTDHGNPLAQIGGVDTATQVLLTKTTGQTNQVFQGGSVAHLHRLLAIESGSQVLYAGDHIYGDILRSKKQLGWRTMLVVPELEMELNLLSHTSAIRKEFQRLRQQGAALEGALQRLEWTFQFDDCTKDERERLSNDINSLQTERNNVRELHRQFQREFHHRFHKIWGQLMKTGYQNSRFSHQVERFACLYTSHVTNLCYYSPDKSYRTSEDYMPHELDGMGF</sequence>
<dbReference type="Pfam" id="PF05761">
    <property type="entry name" value="5_nucleotid"/>
    <property type="match status" value="1"/>
</dbReference>
<comment type="similarity">
    <text evidence="1">Belongs to the 5'(3')-deoxyribonucleotidase family.</text>
</comment>
<keyword evidence="5" id="KW-0175">Coiled coil</keyword>
<dbReference type="CDD" id="cd07522">
    <property type="entry name" value="HAD_cN-II"/>
    <property type="match status" value="1"/>
</dbReference>
<dbReference type="PANTHER" id="PTHR12103:SF15">
    <property type="entry name" value="CYTOSOLIC PURINE 5'-NUCLEOTIDASE"/>
    <property type="match status" value="1"/>
</dbReference>
<evidence type="ECO:0000256" key="5">
    <source>
        <dbReference type="SAM" id="Coils"/>
    </source>
</evidence>
<evidence type="ECO:0000256" key="3">
    <source>
        <dbReference type="ARBA" id="ARBA00022801"/>
    </source>
</evidence>
<proteinExistence type="inferred from homology"/>
<evidence type="ECO:0000256" key="4">
    <source>
        <dbReference type="ARBA" id="ARBA00022842"/>
    </source>
</evidence>
<accession>A0ABP0UPH0</accession>
<dbReference type="EMBL" id="OZ019897">
    <property type="protein sequence ID" value="CAK9226602.1"/>
    <property type="molecule type" value="Genomic_DNA"/>
</dbReference>
<keyword evidence="3" id="KW-0378">Hydrolase</keyword>
<keyword evidence="7" id="KW-1185">Reference proteome</keyword>
<dbReference type="NCBIfam" id="TIGR02244">
    <property type="entry name" value="HAD-IG-Ncltidse"/>
    <property type="match status" value="1"/>
</dbReference>
<dbReference type="PANTHER" id="PTHR12103">
    <property type="entry name" value="5'-NUCLEOTIDASE DOMAIN-CONTAINING"/>
    <property type="match status" value="1"/>
</dbReference>
<keyword evidence="4" id="KW-0460">Magnesium</keyword>
<evidence type="ECO:0000256" key="2">
    <source>
        <dbReference type="ARBA" id="ARBA00022723"/>
    </source>
</evidence>
<dbReference type="InterPro" id="IPR036412">
    <property type="entry name" value="HAD-like_sf"/>
</dbReference>
<keyword evidence="2" id="KW-0479">Metal-binding</keyword>
<dbReference type="Gene3D" id="3.40.50.1000">
    <property type="entry name" value="HAD superfamily/HAD-like"/>
    <property type="match status" value="1"/>
</dbReference>
<dbReference type="InterPro" id="IPR023214">
    <property type="entry name" value="HAD_sf"/>
</dbReference>
<evidence type="ECO:0000313" key="6">
    <source>
        <dbReference type="EMBL" id="CAK9226602.1"/>
    </source>
</evidence>